<feature type="transmembrane region" description="Helical" evidence="1">
    <location>
        <begin position="227"/>
        <end position="245"/>
    </location>
</feature>
<protein>
    <submittedName>
        <fullName evidence="3">DUF1624 domain-containing protein</fullName>
    </submittedName>
</protein>
<feature type="transmembrane region" description="Helical" evidence="1">
    <location>
        <begin position="194"/>
        <end position="215"/>
    </location>
</feature>
<dbReference type="OrthoDB" id="508112at2"/>
<dbReference type="PANTHER" id="PTHR40407">
    <property type="entry name" value="MEMBRANE PROTEIN-LIKE PROTEIN"/>
    <property type="match status" value="1"/>
</dbReference>
<feature type="transmembrane region" description="Helical" evidence="1">
    <location>
        <begin position="142"/>
        <end position="160"/>
    </location>
</feature>
<keyword evidence="1" id="KW-0812">Transmembrane</keyword>
<evidence type="ECO:0000313" key="4">
    <source>
        <dbReference type="Proteomes" id="UP000309488"/>
    </source>
</evidence>
<feature type="domain" description="Heparan-alpha-glucosaminide N-acetyltransferase catalytic" evidence="2">
    <location>
        <begin position="7"/>
        <end position="221"/>
    </location>
</feature>
<feature type="transmembrane region" description="Helical" evidence="1">
    <location>
        <begin position="89"/>
        <end position="110"/>
    </location>
</feature>
<feature type="transmembrane region" description="Helical" evidence="1">
    <location>
        <begin position="12"/>
        <end position="31"/>
    </location>
</feature>
<sequence>MTTDKKRILSIDILRGLVMVIMALDHTRDFFHNNGNMMSDPMNPETTNLFLYFTRLITHFCAPTFVFLSGISAYLSAKNKEPKQASNFLIKRGLWLLFVEIVLITFGLTFNPFYNFIVLQVIWAIGWSMILLGILSRISHRLVLIVGLILFFGHNLLNYLQLPAPDTLSGGLLAALFTTRGTFIPLGTNHLIGLFYAILPWTGAMLLGFSIGNWYNSNFDANKRKRLLFYSGLSLLLSFLILRYFSLYGNPDPRTAHTDQLKTIFDFFNVSKYPPSLQYFGMTLGPALMLLSGIENVKNWFSRIMMVYGNVPFFYYVLHFYVIHIALVVFFFASGYGVDQISTPQSPFLFRPNDFGYTLPIVYVIWLGVVAILYIPCIWFQKYKATHRQWWLRYL</sequence>
<feature type="transmembrane region" description="Helical" evidence="1">
    <location>
        <begin position="314"/>
        <end position="337"/>
    </location>
</feature>
<proteinExistence type="predicted"/>
<reference evidence="3 4" key="1">
    <citation type="submission" date="2019-04" db="EMBL/GenBank/DDBJ databases">
        <title>Pedobacter sp. RP-3-22 sp. nov., isolated from Arctic soil.</title>
        <authorList>
            <person name="Dahal R.H."/>
            <person name="Kim D.-U."/>
        </authorList>
    </citation>
    <scope>NUCLEOTIDE SEQUENCE [LARGE SCALE GENOMIC DNA]</scope>
    <source>
        <strain evidence="3 4">RP-3-22</strain>
    </source>
</reference>
<feature type="transmembrane region" description="Helical" evidence="1">
    <location>
        <begin position="277"/>
        <end position="294"/>
    </location>
</feature>
<feature type="transmembrane region" description="Helical" evidence="1">
    <location>
        <begin position="116"/>
        <end position="135"/>
    </location>
</feature>
<keyword evidence="1" id="KW-1133">Transmembrane helix</keyword>
<dbReference type="AlphaFoldDB" id="A0A4U1CRL7"/>
<gene>
    <name evidence="3" type="ORF">FA048_09135</name>
</gene>
<feature type="transmembrane region" description="Helical" evidence="1">
    <location>
        <begin position="51"/>
        <end position="77"/>
    </location>
</feature>
<keyword evidence="1" id="KW-0472">Membrane</keyword>
<dbReference type="EMBL" id="SWBR01000002">
    <property type="protein sequence ID" value="TKC10344.1"/>
    <property type="molecule type" value="Genomic_DNA"/>
</dbReference>
<accession>A0A4U1CRL7</accession>
<comment type="caution">
    <text evidence="3">The sequence shown here is derived from an EMBL/GenBank/DDBJ whole genome shotgun (WGS) entry which is preliminary data.</text>
</comment>
<dbReference type="InterPro" id="IPR012429">
    <property type="entry name" value="HGSNAT_cat"/>
</dbReference>
<organism evidence="3 4">
    <name type="scientific">Pedobacter polaris</name>
    <dbReference type="NCBI Taxonomy" id="2571273"/>
    <lineage>
        <taxon>Bacteria</taxon>
        <taxon>Pseudomonadati</taxon>
        <taxon>Bacteroidota</taxon>
        <taxon>Sphingobacteriia</taxon>
        <taxon>Sphingobacteriales</taxon>
        <taxon>Sphingobacteriaceae</taxon>
        <taxon>Pedobacter</taxon>
    </lineage>
</organism>
<dbReference type="RefSeq" id="WP_136840094.1">
    <property type="nucleotide sequence ID" value="NZ_SWBR01000002.1"/>
</dbReference>
<dbReference type="Pfam" id="PF07786">
    <property type="entry name" value="HGSNAT_cat"/>
    <property type="match status" value="1"/>
</dbReference>
<name>A0A4U1CRL7_9SPHI</name>
<evidence type="ECO:0000259" key="2">
    <source>
        <dbReference type="Pfam" id="PF07786"/>
    </source>
</evidence>
<dbReference type="PANTHER" id="PTHR40407:SF1">
    <property type="entry name" value="HEPARAN-ALPHA-GLUCOSAMINIDE N-ACETYLTRANSFERASE CATALYTIC DOMAIN-CONTAINING PROTEIN"/>
    <property type="match status" value="1"/>
</dbReference>
<evidence type="ECO:0000256" key="1">
    <source>
        <dbReference type="SAM" id="Phobius"/>
    </source>
</evidence>
<feature type="transmembrane region" description="Helical" evidence="1">
    <location>
        <begin position="357"/>
        <end position="380"/>
    </location>
</feature>
<evidence type="ECO:0000313" key="3">
    <source>
        <dbReference type="EMBL" id="TKC10344.1"/>
    </source>
</evidence>
<dbReference type="Proteomes" id="UP000309488">
    <property type="component" value="Unassembled WGS sequence"/>
</dbReference>
<keyword evidence="4" id="KW-1185">Reference proteome</keyword>